<dbReference type="SUPFAM" id="SSF50129">
    <property type="entry name" value="GroES-like"/>
    <property type="match status" value="1"/>
</dbReference>
<dbReference type="AlphaFoldDB" id="A0A4V3QZH7"/>
<accession>A0A4V3QZH7</accession>
<dbReference type="InterPro" id="IPR011032">
    <property type="entry name" value="GroES-like_sf"/>
</dbReference>
<keyword evidence="5" id="KW-1185">Reference proteome</keyword>
<sequence>MARVARIERTGGPEVIGWVDVELPPPGPGEVRMRNVAVGLNFIDTYHRSGLYPLPLPSGLGQEASGVVEAVGEGVTDFVPGDRVATFGPPIGAYATERNLPAASLFKLPDSVDHETAAAVLLKGLTVEFLVERAAKVQPGWTVLVHAAAGGVGQLLVQWLTAIGAQVIGTVGSEGKVAVARAAGADHVLLSRADDIAARVREITRGEGVPVVFDGVGAATWAASLAATGRRGLILSYGNASGPVEGVALGALNTHGSLFVTRPKLFDYYVTPEERMTGSQRLFEMLNNGAVHPEIGQRLALEDTAEAHRLLEAGKTIGSTLLLP</sequence>
<evidence type="ECO:0000259" key="3">
    <source>
        <dbReference type="SMART" id="SM00829"/>
    </source>
</evidence>
<keyword evidence="2" id="KW-0560">Oxidoreductase</keyword>
<gene>
    <name evidence="4" type="ORF">E5A73_08290</name>
</gene>
<dbReference type="GO" id="GO:0003960">
    <property type="term" value="F:quinone reductase (NADPH) activity"/>
    <property type="evidence" value="ECO:0007669"/>
    <property type="project" value="InterPro"/>
</dbReference>
<dbReference type="Gene3D" id="3.90.180.10">
    <property type="entry name" value="Medium-chain alcohol dehydrogenases, catalytic domain"/>
    <property type="match status" value="1"/>
</dbReference>
<keyword evidence="1" id="KW-0521">NADP</keyword>
<proteinExistence type="predicted"/>
<dbReference type="Pfam" id="PF08240">
    <property type="entry name" value="ADH_N"/>
    <property type="match status" value="1"/>
</dbReference>
<dbReference type="PANTHER" id="PTHR48106:SF13">
    <property type="entry name" value="QUINONE OXIDOREDUCTASE-RELATED"/>
    <property type="match status" value="1"/>
</dbReference>
<dbReference type="Gene3D" id="3.40.50.720">
    <property type="entry name" value="NAD(P)-binding Rossmann-like Domain"/>
    <property type="match status" value="1"/>
</dbReference>
<dbReference type="InterPro" id="IPR013154">
    <property type="entry name" value="ADH-like_N"/>
</dbReference>
<dbReference type="GO" id="GO:0035925">
    <property type="term" value="F:mRNA 3'-UTR AU-rich region binding"/>
    <property type="evidence" value="ECO:0007669"/>
    <property type="project" value="TreeGrafter"/>
</dbReference>
<dbReference type="SUPFAM" id="SSF51735">
    <property type="entry name" value="NAD(P)-binding Rossmann-fold domains"/>
    <property type="match status" value="1"/>
</dbReference>
<evidence type="ECO:0000256" key="1">
    <source>
        <dbReference type="ARBA" id="ARBA00022857"/>
    </source>
</evidence>
<dbReference type="FunFam" id="3.40.50.720:FF:000053">
    <property type="entry name" value="Quinone oxidoreductase 1"/>
    <property type="match status" value="1"/>
</dbReference>
<dbReference type="Pfam" id="PF00107">
    <property type="entry name" value="ADH_zinc_N"/>
    <property type="match status" value="1"/>
</dbReference>
<evidence type="ECO:0000256" key="2">
    <source>
        <dbReference type="ARBA" id="ARBA00023002"/>
    </source>
</evidence>
<evidence type="ECO:0000313" key="5">
    <source>
        <dbReference type="Proteomes" id="UP000306147"/>
    </source>
</evidence>
<dbReference type="GO" id="GO:0070402">
    <property type="term" value="F:NADPH binding"/>
    <property type="evidence" value="ECO:0007669"/>
    <property type="project" value="TreeGrafter"/>
</dbReference>
<dbReference type="CDD" id="cd05286">
    <property type="entry name" value="QOR2"/>
    <property type="match status" value="1"/>
</dbReference>
<feature type="domain" description="Enoyl reductase (ER)" evidence="3">
    <location>
        <begin position="11"/>
        <end position="322"/>
    </location>
</feature>
<dbReference type="InterPro" id="IPR020843">
    <property type="entry name" value="ER"/>
</dbReference>
<evidence type="ECO:0000313" key="4">
    <source>
        <dbReference type="EMBL" id="TGX54112.1"/>
    </source>
</evidence>
<protein>
    <submittedName>
        <fullName evidence="4">Quinone oxidoreductase</fullName>
    </submittedName>
</protein>
<dbReference type="Proteomes" id="UP000306147">
    <property type="component" value="Unassembled WGS sequence"/>
</dbReference>
<organism evidence="4 5">
    <name type="scientific">Sphingomonas gei</name>
    <dbReference type="NCBI Taxonomy" id="1395960"/>
    <lineage>
        <taxon>Bacteria</taxon>
        <taxon>Pseudomonadati</taxon>
        <taxon>Pseudomonadota</taxon>
        <taxon>Alphaproteobacteria</taxon>
        <taxon>Sphingomonadales</taxon>
        <taxon>Sphingomonadaceae</taxon>
        <taxon>Sphingomonas</taxon>
    </lineage>
</organism>
<dbReference type="PANTHER" id="PTHR48106">
    <property type="entry name" value="QUINONE OXIDOREDUCTASE PIG3-RELATED"/>
    <property type="match status" value="1"/>
</dbReference>
<dbReference type="SMART" id="SM00829">
    <property type="entry name" value="PKS_ER"/>
    <property type="match status" value="1"/>
</dbReference>
<dbReference type="RefSeq" id="WP_135963351.1">
    <property type="nucleotide sequence ID" value="NZ_SRXT01000003.1"/>
</dbReference>
<reference evidence="4 5" key="1">
    <citation type="submission" date="2019-04" db="EMBL/GenBank/DDBJ databases">
        <title>Sphingomonas psychrotolerans sp. nov., isolated from soil in the Tianshan Mountains, Xinjiang, China.</title>
        <authorList>
            <person name="Luo Y."/>
            <person name="Sheng H."/>
        </authorList>
    </citation>
    <scope>NUCLEOTIDE SEQUENCE [LARGE SCALE GENOMIC DNA]</scope>
    <source>
        <strain evidence="4 5">ZFGT-11</strain>
    </source>
</reference>
<dbReference type="EMBL" id="SRXT01000003">
    <property type="protein sequence ID" value="TGX54112.1"/>
    <property type="molecule type" value="Genomic_DNA"/>
</dbReference>
<dbReference type="InterPro" id="IPR036291">
    <property type="entry name" value="NAD(P)-bd_dom_sf"/>
</dbReference>
<dbReference type="GO" id="GO:0005829">
    <property type="term" value="C:cytosol"/>
    <property type="evidence" value="ECO:0007669"/>
    <property type="project" value="TreeGrafter"/>
</dbReference>
<name>A0A4V3QZH7_9SPHN</name>
<dbReference type="InterPro" id="IPR013149">
    <property type="entry name" value="ADH-like_C"/>
</dbReference>
<dbReference type="InterPro" id="IPR047618">
    <property type="entry name" value="QOR-like"/>
</dbReference>
<comment type="caution">
    <text evidence="4">The sequence shown here is derived from an EMBL/GenBank/DDBJ whole genome shotgun (WGS) entry which is preliminary data.</text>
</comment>
<dbReference type="OrthoDB" id="9805883at2"/>